<dbReference type="GO" id="GO:0016020">
    <property type="term" value="C:membrane"/>
    <property type="evidence" value="ECO:0007669"/>
    <property type="project" value="UniProtKB-SubCell"/>
</dbReference>
<protein>
    <submittedName>
        <fullName evidence="6">MFS transporter</fullName>
    </submittedName>
</protein>
<keyword evidence="2 5" id="KW-0812">Transmembrane</keyword>
<gene>
    <name evidence="6" type="ORF">H0H10_02065</name>
</gene>
<evidence type="ECO:0000256" key="2">
    <source>
        <dbReference type="ARBA" id="ARBA00022692"/>
    </source>
</evidence>
<comment type="subcellular location">
    <subcellularLocation>
        <location evidence="1">Membrane</location>
    </subcellularLocation>
</comment>
<dbReference type="RefSeq" id="WP_188179049.1">
    <property type="nucleotide sequence ID" value="NZ_JACVQF010000055.1"/>
</dbReference>
<dbReference type="InterPro" id="IPR036259">
    <property type="entry name" value="MFS_trans_sf"/>
</dbReference>
<name>A0A926QN44_9ACTN</name>
<evidence type="ECO:0000256" key="5">
    <source>
        <dbReference type="SAM" id="Phobius"/>
    </source>
</evidence>
<dbReference type="AlphaFoldDB" id="A0A926QN44"/>
<dbReference type="Gene3D" id="1.20.1250.20">
    <property type="entry name" value="MFS general substrate transporter like domains"/>
    <property type="match status" value="1"/>
</dbReference>
<dbReference type="EMBL" id="JACVQF010000055">
    <property type="protein sequence ID" value="MBD0417968.1"/>
    <property type="molecule type" value="Genomic_DNA"/>
</dbReference>
<dbReference type="InterPro" id="IPR005828">
    <property type="entry name" value="MFS_sugar_transport-like"/>
</dbReference>
<evidence type="ECO:0000313" key="7">
    <source>
        <dbReference type="Proteomes" id="UP000621210"/>
    </source>
</evidence>
<dbReference type="Pfam" id="PF00083">
    <property type="entry name" value="Sugar_tr"/>
    <property type="match status" value="1"/>
</dbReference>
<keyword evidence="3 5" id="KW-1133">Transmembrane helix</keyword>
<evidence type="ECO:0000313" key="6">
    <source>
        <dbReference type="EMBL" id="MBD0417968.1"/>
    </source>
</evidence>
<organism evidence="6 7">
    <name type="scientific">Streptomyces griseicoloratus</name>
    <dbReference type="NCBI Taxonomy" id="2752516"/>
    <lineage>
        <taxon>Bacteria</taxon>
        <taxon>Bacillati</taxon>
        <taxon>Actinomycetota</taxon>
        <taxon>Actinomycetes</taxon>
        <taxon>Kitasatosporales</taxon>
        <taxon>Streptomycetaceae</taxon>
        <taxon>Streptomyces</taxon>
    </lineage>
</organism>
<keyword evidence="7" id="KW-1185">Reference proteome</keyword>
<comment type="caution">
    <text evidence="6">The sequence shown here is derived from an EMBL/GenBank/DDBJ whole genome shotgun (WGS) entry which is preliminary data.</text>
</comment>
<dbReference type="GO" id="GO:0022857">
    <property type="term" value="F:transmembrane transporter activity"/>
    <property type="evidence" value="ECO:0007669"/>
    <property type="project" value="InterPro"/>
</dbReference>
<proteinExistence type="predicted"/>
<keyword evidence="4 5" id="KW-0472">Membrane</keyword>
<sequence>MELRRDDQPHGPQTQRRIHTDTALLIEVTALTAIEAIGRSGTFFVYALMNVACIVFVAAKVPETRGRSLESIEHALKRGGSFRKTLEHS</sequence>
<feature type="transmembrane region" description="Helical" evidence="5">
    <location>
        <begin position="43"/>
        <end position="61"/>
    </location>
</feature>
<evidence type="ECO:0000256" key="4">
    <source>
        <dbReference type="ARBA" id="ARBA00023136"/>
    </source>
</evidence>
<evidence type="ECO:0000256" key="1">
    <source>
        <dbReference type="ARBA" id="ARBA00004370"/>
    </source>
</evidence>
<dbReference type="Proteomes" id="UP000621210">
    <property type="component" value="Unassembled WGS sequence"/>
</dbReference>
<reference evidence="6" key="2">
    <citation type="submission" date="2020-09" db="EMBL/GenBank/DDBJ databases">
        <authorList>
            <person name="Luo X."/>
        </authorList>
    </citation>
    <scope>NUCLEOTIDE SEQUENCE</scope>
    <source>
        <strain evidence="6">TRM S81-3</strain>
    </source>
</reference>
<accession>A0A926QN44</accession>
<reference evidence="6" key="1">
    <citation type="submission" date="2020-09" db="EMBL/GenBank/DDBJ databases">
        <title>Streptomyces grisecoloratus sp. nov., isolated from cotton soil.</title>
        <authorList>
            <person name="Xing L."/>
        </authorList>
    </citation>
    <scope>NUCLEOTIDE SEQUENCE</scope>
    <source>
        <strain evidence="6">TRM S81-3</strain>
    </source>
</reference>
<evidence type="ECO:0000256" key="3">
    <source>
        <dbReference type="ARBA" id="ARBA00022989"/>
    </source>
</evidence>